<dbReference type="CDD" id="cd19941">
    <property type="entry name" value="TIL"/>
    <property type="match status" value="2"/>
</dbReference>
<dbReference type="SMART" id="SM00832">
    <property type="entry name" value="C8"/>
    <property type="match status" value="2"/>
</dbReference>
<evidence type="ECO:0000256" key="2">
    <source>
        <dbReference type="ARBA" id="ARBA00004613"/>
    </source>
</evidence>
<dbReference type="Gene3D" id="2.10.25.10">
    <property type="entry name" value="Laminin"/>
    <property type="match status" value="2"/>
</dbReference>
<name>A0A7L4DIT2_9AVES</name>
<dbReference type="EMBL" id="VZZY01017743">
    <property type="protein sequence ID" value="NXW62430.1"/>
    <property type="molecule type" value="Genomic_DNA"/>
</dbReference>
<dbReference type="PANTHER" id="PTHR46160">
    <property type="entry name" value="ALPHA-TECTORIN-RELATED"/>
    <property type="match status" value="1"/>
</dbReference>
<evidence type="ECO:0000256" key="8">
    <source>
        <dbReference type="ARBA" id="ARBA00023180"/>
    </source>
</evidence>
<protein>
    <submittedName>
        <fullName evidence="10">FCGBP protein</fullName>
    </submittedName>
</protein>
<dbReference type="InterPro" id="IPR002919">
    <property type="entry name" value="TIL_dom"/>
</dbReference>
<dbReference type="GO" id="GO:0031012">
    <property type="term" value="C:extracellular matrix"/>
    <property type="evidence" value="ECO:0007669"/>
    <property type="project" value="TreeGrafter"/>
</dbReference>
<evidence type="ECO:0000256" key="3">
    <source>
        <dbReference type="ARBA" id="ARBA00022525"/>
    </source>
</evidence>
<accession>A0A7L4DIT2</accession>
<dbReference type="Pfam" id="PF01826">
    <property type="entry name" value="TIL"/>
    <property type="match status" value="2"/>
</dbReference>
<dbReference type="InterPro" id="IPR014853">
    <property type="entry name" value="VWF/SSPO/ZAN-like_Cys-rich_dom"/>
</dbReference>
<dbReference type="Pfam" id="PF00094">
    <property type="entry name" value="VWD"/>
    <property type="match status" value="1"/>
</dbReference>
<keyword evidence="4" id="KW-0732">Signal</keyword>
<dbReference type="Pfam" id="PF12714">
    <property type="entry name" value="TILa"/>
    <property type="match status" value="1"/>
</dbReference>
<feature type="non-terminal residue" evidence="10">
    <location>
        <position position="520"/>
    </location>
</feature>
<feature type="non-terminal residue" evidence="10">
    <location>
        <position position="1"/>
    </location>
</feature>
<sequence length="520" mass="55484">YRGDGYCGVISKAGGPFRACHDVVDPGPFLEDCAFDACHHKGHRDTVCKGVAAYAAECQSRGVGVERWRTAAFCGLSCPLHSHYELCGPSCPATCQGPAADPVGCSSIPCSEGCFCDQGFLLSGDECVPASECGCHHHGRYHKKGEDFQPSCHQRCRCGAQGLVECREVFCGAHEECRVEDGHLGCHPTGYGRLVVAGDPHYVTFDGRAFHLPGSCAYVLARLCEAGPRLANFSVLLENGGAGRGEAAMMKKVVVAIHGYVVSMERGRKWEVDGELHTLPLVTKDQKLRVGQEGTNIVLQTAAGLRLLYNAPTYLLLTIPDVYRGHVCGLGGNYNGDPTDDFRLPSGSPAPSVADFVTSWKVPPEDGTCSDGCDGGTCPTCDDDTAAYGARDSCGLIRDPVGPFGSCHQRVSPMEYFNHCLHDVCVAKGARHVLCHSLQAYAAACQAAGAAIGGWRTDTFCPLSCPPHSHYELCTRTCDFTCASLSVPARCSWTCFEGCQCDDGFLFDGEACVSLEQCGC</sequence>
<dbReference type="Proteomes" id="UP000541249">
    <property type="component" value="Unassembled WGS sequence"/>
</dbReference>
<evidence type="ECO:0000256" key="5">
    <source>
        <dbReference type="ARBA" id="ARBA00022737"/>
    </source>
</evidence>
<dbReference type="PANTHER" id="PTHR46160:SF3">
    <property type="entry name" value="ALPHA-TECTORIN"/>
    <property type="match status" value="1"/>
</dbReference>
<comment type="subcellular location">
    <subcellularLocation>
        <location evidence="1">Membrane</location>
    </subcellularLocation>
    <subcellularLocation>
        <location evidence="2">Secreted</location>
    </subcellularLocation>
</comment>
<keyword evidence="3" id="KW-0964">Secreted</keyword>
<dbReference type="FunFam" id="2.10.25.10:FF:000153">
    <property type="entry name" value="MUC5B isoform 1"/>
    <property type="match status" value="1"/>
</dbReference>
<keyword evidence="11" id="KW-1185">Reference proteome</keyword>
<dbReference type="FunFam" id="2.10.25.10:FF:000055">
    <property type="entry name" value="alpha-tectorin isoform X1"/>
    <property type="match status" value="1"/>
</dbReference>
<keyword evidence="5" id="KW-0677">Repeat</keyword>
<comment type="caution">
    <text evidence="10">The sequence shown here is derived from an EMBL/GenBank/DDBJ whole genome shotgun (WGS) entry which is preliminary data.</text>
</comment>
<dbReference type="GO" id="GO:0005576">
    <property type="term" value="C:extracellular region"/>
    <property type="evidence" value="ECO:0007669"/>
    <property type="project" value="UniProtKB-SubCell"/>
</dbReference>
<keyword evidence="8" id="KW-0325">Glycoprotein</keyword>
<dbReference type="InterPro" id="IPR001846">
    <property type="entry name" value="VWF_type-D"/>
</dbReference>
<dbReference type="SMART" id="SM00216">
    <property type="entry name" value="VWD"/>
    <property type="match status" value="1"/>
</dbReference>
<dbReference type="InterPro" id="IPR052749">
    <property type="entry name" value="Alpha-tectorin"/>
</dbReference>
<evidence type="ECO:0000313" key="10">
    <source>
        <dbReference type="EMBL" id="NXW62430.1"/>
    </source>
</evidence>
<evidence type="ECO:0000256" key="4">
    <source>
        <dbReference type="ARBA" id="ARBA00022729"/>
    </source>
</evidence>
<dbReference type="Pfam" id="PF08742">
    <property type="entry name" value="C8"/>
    <property type="match status" value="2"/>
</dbReference>
<dbReference type="SUPFAM" id="SSF57567">
    <property type="entry name" value="Serine protease inhibitors"/>
    <property type="match status" value="2"/>
</dbReference>
<evidence type="ECO:0000256" key="1">
    <source>
        <dbReference type="ARBA" id="ARBA00004370"/>
    </source>
</evidence>
<evidence type="ECO:0000313" key="11">
    <source>
        <dbReference type="Proteomes" id="UP000541249"/>
    </source>
</evidence>
<dbReference type="OrthoDB" id="6236007at2759"/>
<dbReference type="PROSITE" id="PS51233">
    <property type="entry name" value="VWFD"/>
    <property type="match status" value="1"/>
</dbReference>
<keyword evidence="6" id="KW-0472">Membrane</keyword>
<evidence type="ECO:0000256" key="7">
    <source>
        <dbReference type="ARBA" id="ARBA00023157"/>
    </source>
</evidence>
<dbReference type="InterPro" id="IPR036084">
    <property type="entry name" value="Ser_inhib-like_sf"/>
</dbReference>
<dbReference type="InterPro" id="IPR025615">
    <property type="entry name" value="TILa_dom"/>
</dbReference>
<gene>
    <name evidence="10" type="primary">Fcgbp_4</name>
    <name evidence="10" type="ORF">EURGUL_R03964</name>
</gene>
<reference evidence="10 11" key="1">
    <citation type="submission" date="2019-09" db="EMBL/GenBank/DDBJ databases">
        <title>Bird 10,000 Genomes (B10K) Project - Family phase.</title>
        <authorList>
            <person name="Zhang G."/>
        </authorList>
    </citation>
    <scope>NUCLEOTIDE SEQUENCE [LARGE SCALE GENOMIC DNA]</scope>
    <source>
        <strain evidence="10">B10K-DU-002-51</strain>
        <tissue evidence="10">Muscle</tissue>
    </source>
</reference>
<feature type="domain" description="VWFD" evidence="9">
    <location>
        <begin position="192"/>
        <end position="370"/>
    </location>
</feature>
<evidence type="ECO:0000259" key="9">
    <source>
        <dbReference type="PROSITE" id="PS51233"/>
    </source>
</evidence>
<dbReference type="GO" id="GO:0016020">
    <property type="term" value="C:membrane"/>
    <property type="evidence" value="ECO:0007669"/>
    <property type="project" value="UniProtKB-SubCell"/>
</dbReference>
<proteinExistence type="predicted"/>
<organism evidence="10 11">
    <name type="scientific">Eurystomus gularis</name>
    <dbReference type="NCBI Taxonomy" id="325343"/>
    <lineage>
        <taxon>Eukaryota</taxon>
        <taxon>Metazoa</taxon>
        <taxon>Chordata</taxon>
        <taxon>Craniata</taxon>
        <taxon>Vertebrata</taxon>
        <taxon>Euteleostomi</taxon>
        <taxon>Archelosauria</taxon>
        <taxon>Archosauria</taxon>
        <taxon>Dinosauria</taxon>
        <taxon>Saurischia</taxon>
        <taxon>Theropoda</taxon>
        <taxon>Coelurosauria</taxon>
        <taxon>Aves</taxon>
        <taxon>Neognathae</taxon>
        <taxon>Neoaves</taxon>
        <taxon>Telluraves</taxon>
        <taxon>Coraciimorphae</taxon>
        <taxon>Coraciiformes</taxon>
        <taxon>Coraciidae</taxon>
        <taxon>Eurystomus</taxon>
    </lineage>
</organism>
<dbReference type="GO" id="GO:0005201">
    <property type="term" value="F:extracellular matrix structural constituent"/>
    <property type="evidence" value="ECO:0007669"/>
    <property type="project" value="TreeGrafter"/>
</dbReference>
<keyword evidence="7" id="KW-1015">Disulfide bond</keyword>
<evidence type="ECO:0000256" key="6">
    <source>
        <dbReference type="ARBA" id="ARBA00023136"/>
    </source>
</evidence>
<dbReference type="AlphaFoldDB" id="A0A7L4DIT2"/>